<evidence type="ECO:0000313" key="2">
    <source>
        <dbReference type="Proteomes" id="UP000215335"/>
    </source>
</evidence>
<proteinExistence type="predicted"/>
<sequence>MRFATEVCRASSSFRLVLRFSEFSDPQATPVELTVQALTLTRTIEPSEYPIFLNRSPGEIGRIILVSHRKPATKSAPLSFSPAHVRTKRGFGDNWRTPEQANRSVLRPIISRRRRVYLCSCDWLSSAVCTLYNSLRLRHTRVVSWLCRAHSLAARTARDTTLRCQSIHIHNYTPCCPPSLFCICGFCLSV</sequence>
<comment type="caution">
    <text evidence="1">The sequence shown here is derived from an EMBL/GenBank/DDBJ whole genome shotgun (WGS) entry which is preliminary data.</text>
</comment>
<evidence type="ECO:0000313" key="1">
    <source>
        <dbReference type="EMBL" id="OXU27597.1"/>
    </source>
</evidence>
<dbReference type="EMBL" id="NNAY01000574">
    <property type="protein sequence ID" value="OXU27597.1"/>
    <property type="molecule type" value="Genomic_DNA"/>
</dbReference>
<keyword evidence="2" id="KW-1185">Reference proteome</keyword>
<reference evidence="1 2" key="1">
    <citation type="journal article" date="2017" name="Curr. Biol.">
        <title>The Evolution of Venom by Co-option of Single-Copy Genes.</title>
        <authorList>
            <person name="Martinson E.O."/>
            <person name="Mrinalini"/>
            <person name="Kelkar Y.D."/>
            <person name="Chang C.H."/>
            <person name="Werren J.H."/>
        </authorList>
    </citation>
    <scope>NUCLEOTIDE SEQUENCE [LARGE SCALE GENOMIC DNA]</scope>
    <source>
        <strain evidence="1 2">Alberta</strain>
        <tissue evidence="1">Whole body</tissue>
    </source>
</reference>
<dbReference type="AlphaFoldDB" id="A0A232FB82"/>
<organism evidence="1 2">
    <name type="scientific">Trichomalopsis sarcophagae</name>
    <dbReference type="NCBI Taxonomy" id="543379"/>
    <lineage>
        <taxon>Eukaryota</taxon>
        <taxon>Metazoa</taxon>
        <taxon>Ecdysozoa</taxon>
        <taxon>Arthropoda</taxon>
        <taxon>Hexapoda</taxon>
        <taxon>Insecta</taxon>
        <taxon>Pterygota</taxon>
        <taxon>Neoptera</taxon>
        <taxon>Endopterygota</taxon>
        <taxon>Hymenoptera</taxon>
        <taxon>Apocrita</taxon>
        <taxon>Proctotrupomorpha</taxon>
        <taxon>Chalcidoidea</taxon>
        <taxon>Pteromalidae</taxon>
        <taxon>Pteromalinae</taxon>
        <taxon>Trichomalopsis</taxon>
    </lineage>
</organism>
<name>A0A232FB82_9HYME</name>
<protein>
    <submittedName>
        <fullName evidence="1">Uncharacterized protein</fullName>
    </submittedName>
</protein>
<accession>A0A232FB82</accession>
<gene>
    <name evidence="1" type="ORF">TSAR_007443</name>
</gene>
<dbReference type="Proteomes" id="UP000215335">
    <property type="component" value="Unassembled WGS sequence"/>
</dbReference>